<dbReference type="PANTHER" id="PTHR46082:SF11">
    <property type="entry name" value="AAA+ ATPASE DOMAIN-CONTAINING PROTEIN-RELATED"/>
    <property type="match status" value="1"/>
</dbReference>
<proteinExistence type="predicted"/>
<dbReference type="GO" id="GO:0003824">
    <property type="term" value="F:catalytic activity"/>
    <property type="evidence" value="ECO:0007669"/>
    <property type="project" value="InterPro"/>
</dbReference>
<evidence type="ECO:0000313" key="2">
    <source>
        <dbReference type="Proteomes" id="UP001281614"/>
    </source>
</evidence>
<name>A0AAD9YF61_COLKA</name>
<dbReference type="SUPFAM" id="SSF53167">
    <property type="entry name" value="Purine and uridine phosphorylases"/>
    <property type="match status" value="1"/>
</dbReference>
<accession>A0AAD9YF61</accession>
<dbReference type="PANTHER" id="PTHR46082">
    <property type="entry name" value="ATP/GTP-BINDING PROTEIN-RELATED"/>
    <property type="match status" value="1"/>
</dbReference>
<keyword evidence="2" id="KW-1185">Reference proteome</keyword>
<gene>
    <name evidence="1" type="ORF">CKAH01_16852</name>
</gene>
<dbReference type="Gene3D" id="3.40.50.1580">
    <property type="entry name" value="Nucleoside phosphorylase domain"/>
    <property type="match status" value="1"/>
</dbReference>
<protein>
    <submittedName>
        <fullName evidence="1">Nacht and ankyrin domain protein</fullName>
    </submittedName>
</protein>
<dbReference type="InterPro" id="IPR035994">
    <property type="entry name" value="Nucleoside_phosphorylase_sf"/>
</dbReference>
<dbReference type="EMBL" id="VYYT01000191">
    <property type="protein sequence ID" value="KAK2758411.1"/>
    <property type="molecule type" value="Genomic_DNA"/>
</dbReference>
<organism evidence="1 2">
    <name type="scientific">Colletotrichum kahawae</name>
    <name type="common">Coffee berry disease fungus</name>
    <dbReference type="NCBI Taxonomy" id="34407"/>
    <lineage>
        <taxon>Eukaryota</taxon>
        <taxon>Fungi</taxon>
        <taxon>Dikarya</taxon>
        <taxon>Ascomycota</taxon>
        <taxon>Pezizomycotina</taxon>
        <taxon>Sordariomycetes</taxon>
        <taxon>Hypocreomycetidae</taxon>
        <taxon>Glomerellales</taxon>
        <taxon>Glomerellaceae</taxon>
        <taxon>Colletotrichum</taxon>
        <taxon>Colletotrichum gloeosporioides species complex</taxon>
    </lineage>
</organism>
<dbReference type="GO" id="GO:0009116">
    <property type="term" value="P:nucleoside metabolic process"/>
    <property type="evidence" value="ECO:0007669"/>
    <property type="project" value="InterPro"/>
</dbReference>
<dbReference type="AlphaFoldDB" id="A0AAD9YF61"/>
<dbReference type="InterPro" id="IPR053137">
    <property type="entry name" value="NLR-like"/>
</dbReference>
<reference evidence="1" key="1">
    <citation type="submission" date="2023-02" db="EMBL/GenBank/DDBJ databases">
        <title>Colletotrichum kahawae CIFC_Que2 genome sequencing and assembly.</title>
        <authorList>
            <person name="Baroncelli R."/>
        </authorList>
    </citation>
    <scope>NUCLEOTIDE SEQUENCE</scope>
    <source>
        <strain evidence="1">CIFC_Que2</strain>
    </source>
</reference>
<dbReference type="Proteomes" id="UP001281614">
    <property type="component" value="Unassembled WGS sequence"/>
</dbReference>
<evidence type="ECO:0000313" key="1">
    <source>
        <dbReference type="EMBL" id="KAK2758411.1"/>
    </source>
</evidence>
<comment type="caution">
    <text evidence="1">The sequence shown here is derived from an EMBL/GenBank/DDBJ whole genome shotgun (WGS) entry which is preliminary data.</text>
</comment>
<sequence length="187" mass="20327">MSEKVLDRNAYTIGWICALSVESAAAQAFLDERHQLPSDVSDSNSYVTGRIGKHNVVVAVMPQNEYRIATATTIAKDMVRSFPQVRLGLIVGIGGGGAPSQEHDIRLGDVVVSSRGKGTGGVIQFDYSKTIQDQDFKETGHLNQPPTALMTAVAALNAQYDLEGPQLNEKVEDALNNQRKAFKKNLR</sequence>